<evidence type="ECO:0000256" key="1">
    <source>
        <dbReference type="ARBA" id="ARBA00004651"/>
    </source>
</evidence>
<dbReference type="SMART" id="SM00831">
    <property type="entry name" value="Cation_ATPase_N"/>
    <property type="match status" value="1"/>
</dbReference>
<organism evidence="13 14">
    <name type="scientific">candidate division KSB3 bacterium</name>
    <dbReference type="NCBI Taxonomy" id="2044937"/>
    <lineage>
        <taxon>Bacteria</taxon>
        <taxon>candidate division KSB3</taxon>
    </lineage>
</organism>
<dbReference type="SUPFAM" id="SSF81665">
    <property type="entry name" value="Calcium ATPase, transmembrane domain M"/>
    <property type="match status" value="1"/>
</dbReference>
<dbReference type="InterPro" id="IPR004014">
    <property type="entry name" value="ATPase_P-typ_cation-transptr_N"/>
</dbReference>
<feature type="transmembrane region" description="Helical" evidence="11">
    <location>
        <begin position="848"/>
        <end position="872"/>
    </location>
</feature>
<dbReference type="SUPFAM" id="SSF81653">
    <property type="entry name" value="Calcium ATPase, transduction domain A"/>
    <property type="match status" value="1"/>
</dbReference>
<keyword evidence="9 11" id="KW-1133">Transmembrane helix</keyword>
<dbReference type="InterPro" id="IPR023299">
    <property type="entry name" value="ATPase_P-typ_cyto_dom_N"/>
</dbReference>
<dbReference type="GO" id="GO:1990573">
    <property type="term" value="P:potassium ion import across plasma membrane"/>
    <property type="evidence" value="ECO:0007669"/>
    <property type="project" value="TreeGrafter"/>
</dbReference>
<dbReference type="GO" id="GO:0006883">
    <property type="term" value="P:intracellular sodium ion homeostasis"/>
    <property type="evidence" value="ECO:0007669"/>
    <property type="project" value="TreeGrafter"/>
</dbReference>
<keyword evidence="6" id="KW-0547">Nucleotide-binding</keyword>
<dbReference type="PANTHER" id="PTHR43294:SF20">
    <property type="entry name" value="P-TYPE ATPASE"/>
    <property type="match status" value="1"/>
</dbReference>
<comment type="caution">
    <text evidence="13">The sequence shown here is derived from an EMBL/GenBank/DDBJ whole genome shotgun (WGS) entry which is preliminary data.</text>
</comment>
<dbReference type="GO" id="GO:1902600">
    <property type="term" value="P:proton transmembrane transport"/>
    <property type="evidence" value="ECO:0007669"/>
    <property type="project" value="TreeGrafter"/>
</dbReference>
<dbReference type="SUPFAM" id="SSF56784">
    <property type="entry name" value="HAD-like"/>
    <property type="match status" value="1"/>
</dbReference>
<dbReference type="InterPro" id="IPR023214">
    <property type="entry name" value="HAD_sf"/>
</dbReference>
<dbReference type="Pfam" id="PF00689">
    <property type="entry name" value="Cation_ATPase_C"/>
    <property type="match status" value="1"/>
</dbReference>
<dbReference type="GO" id="GO:0005524">
    <property type="term" value="F:ATP binding"/>
    <property type="evidence" value="ECO:0007669"/>
    <property type="project" value="UniProtKB-KW"/>
</dbReference>
<dbReference type="PRINTS" id="PR00119">
    <property type="entry name" value="CATATPASE"/>
</dbReference>
<dbReference type="Pfam" id="PF13246">
    <property type="entry name" value="Cation_ATPase"/>
    <property type="match status" value="1"/>
</dbReference>
<evidence type="ECO:0000256" key="6">
    <source>
        <dbReference type="ARBA" id="ARBA00022741"/>
    </source>
</evidence>
<keyword evidence="10 11" id="KW-0472">Membrane</keyword>
<feature type="transmembrane region" description="Helical" evidence="11">
    <location>
        <begin position="811"/>
        <end position="828"/>
    </location>
</feature>
<dbReference type="PROSITE" id="PS00154">
    <property type="entry name" value="ATPASE_E1_E2"/>
    <property type="match status" value="1"/>
</dbReference>
<dbReference type="InterPro" id="IPR059000">
    <property type="entry name" value="ATPase_P-type_domA"/>
</dbReference>
<protein>
    <submittedName>
        <fullName evidence="13">HAD-IC family P-type ATPase</fullName>
    </submittedName>
</protein>
<evidence type="ECO:0000259" key="12">
    <source>
        <dbReference type="SMART" id="SM00831"/>
    </source>
</evidence>
<feature type="transmembrane region" description="Helical" evidence="11">
    <location>
        <begin position="705"/>
        <end position="726"/>
    </location>
</feature>
<dbReference type="GO" id="GO:0005391">
    <property type="term" value="F:P-type sodium:potassium-exchanging transporter activity"/>
    <property type="evidence" value="ECO:0007669"/>
    <property type="project" value="TreeGrafter"/>
</dbReference>
<accession>A0A9D5JXQ4</accession>
<dbReference type="SFLD" id="SFLDG00002">
    <property type="entry name" value="C1.7:_P-type_atpase_like"/>
    <property type="match status" value="1"/>
</dbReference>
<evidence type="ECO:0000256" key="10">
    <source>
        <dbReference type="ARBA" id="ARBA00023136"/>
    </source>
</evidence>
<dbReference type="PANTHER" id="PTHR43294">
    <property type="entry name" value="SODIUM/POTASSIUM-TRANSPORTING ATPASE SUBUNIT ALPHA"/>
    <property type="match status" value="1"/>
</dbReference>
<dbReference type="InterPro" id="IPR008250">
    <property type="entry name" value="ATPase_P-typ_transduc_dom_A_sf"/>
</dbReference>
<evidence type="ECO:0000256" key="5">
    <source>
        <dbReference type="ARBA" id="ARBA00022723"/>
    </source>
</evidence>
<dbReference type="AlphaFoldDB" id="A0A9D5JXQ4"/>
<keyword evidence="5" id="KW-0479">Metal-binding</keyword>
<keyword evidence="4 11" id="KW-0812">Transmembrane</keyword>
<dbReference type="GO" id="GO:0046872">
    <property type="term" value="F:metal ion binding"/>
    <property type="evidence" value="ECO:0007669"/>
    <property type="project" value="UniProtKB-KW"/>
</dbReference>
<keyword evidence="3" id="KW-1003">Cell membrane</keyword>
<dbReference type="Pfam" id="PF00690">
    <property type="entry name" value="Cation_ATPase_N"/>
    <property type="match status" value="1"/>
</dbReference>
<dbReference type="InterPro" id="IPR006068">
    <property type="entry name" value="ATPase_P-typ_cation-transptr_C"/>
</dbReference>
<evidence type="ECO:0000256" key="3">
    <source>
        <dbReference type="ARBA" id="ARBA00022475"/>
    </source>
</evidence>
<keyword evidence="8" id="KW-1278">Translocase</keyword>
<dbReference type="FunFam" id="3.40.50.1000:FF:000083">
    <property type="entry name" value="Sodium/potassium-transporting ATPase subunit alpha"/>
    <property type="match status" value="1"/>
</dbReference>
<evidence type="ECO:0000256" key="9">
    <source>
        <dbReference type="ARBA" id="ARBA00022989"/>
    </source>
</evidence>
<evidence type="ECO:0000313" key="14">
    <source>
        <dbReference type="Proteomes" id="UP000649604"/>
    </source>
</evidence>
<dbReference type="InterPro" id="IPR001757">
    <property type="entry name" value="P_typ_ATPase"/>
</dbReference>
<feature type="transmembrane region" description="Helical" evidence="11">
    <location>
        <begin position="738"/>
        <end position="758"/>
    </location>
</feature>
<name>A0A9D5JXQ4_9BACT</name>
<proteinExistence type="inferred from homology"/>
<dbReference type="PRINTS" id="PR00120">
    <property type="entry name" value="HATPASE"/>
</dbReference>
<dbReference type="InterPro" id="IPR023298">
    <property type="entry name" value="ATPase_P-typ_TM_dom_sf"/>
</dbReference>
<dbReference type="Gene3D" id="3.40.1110.10">
    <property type="entry name" value="Calcium-transporting ATPase, cytoplasmic domain N"/>
    <property type="match status" value="1"/>
</dbReference>
<keyword evidence="7" id="KW-0067">ATP-binding</keyword>
<gene>
    <name evidence="13" type="ORF">GF339_14340</name>
</gene>
<feature type="transmembrane region" description="Helical" evidence="11">
    <location>
        <begin position="257"/>
        <end position="275"/>
    </location>
</feature>
<dbReference type="SUPFAM" id="SSF81660">
    <property type="entry name" value="Metal cation-transporting ATPase, ATP-binding domain N"/>
    <property type="match status" value="1"/>
</dbReference>
<reference evidence="13" key="1">
    <citation type="submission" date="2019-11" db="EMBL/GenBank/DDBJ databases">
        <title>Microbial mats filling the niche in hypersaline microbial mats.</title>
        <authorList>
            <person name="Wong H.L."/>
            <person name="Macleod F.I."/>
            <person name="White R.A. III"/>
            <person name="Burns B.P."/>
        </authorList>
    </citation>
    <scope>NUCLEOTIDE SEQUENCE</scope>
    <source>
        <strain evidence="13">Rbin_158</strain>
    </source>
</reference>
<dbReference type="SFLD" id="SFLDF00027">
    <property type="entry name" value="p-type_atpase"/>
    <property type="match status" value="1"/>
</dbReference>
<dbReference type="Pfam" id="PF00122">
    <property type="entry name" value="E1-E2_ATPase"/>
    <property type="match status" value="1"/>
</dbReference>
<feature type="transmembrane region" description="Helical" evidence="11">
    <location>
        <begin position="779"/>
        <end position="799"/>
    </location>
</feature>
<dbReference type="Gene3D" id="3.40.50.1000">
    <property type="entry name" value="HAD superfamily/HAD-like"/>
    <property type="match status" value="1"/>
</dbReference>
<dbReference type="GO" id="GO:0030007">
    <property type="term" value="P:intracellular potassium ion homeostasis"/>
    <property type="evidence" value="ECO:0007669"/>
    <property type="project" value="TreeGrafter"/>
</dbReference>
<feature type="domain" description="Cation-transporting P-type ATPase N-terminal" evidence="12">
    <location>
        <begin position="15"/>
        <end position="89"/>
    </location>
</feature>
<dbReference type="FunFam" id="2.70.150.10:FF:000016">
    <property type="entry name" value="Calcium-transporting P-type ATPase putative"/>
    <property type="match status" value="1"/>
</dbReference>
<evidence type="ECO:0000256" key="2">
    <source>
        <dbReference type="ARBA" id="ARBA00005675"/>
    </source>
</evidence>
<dbReference type="EMBL" id="WJJP01000465">
    <property type="protein sequence ID" value="MBD3325762.1"/>
    <property type="molecule type" value="Genomic_DNA"/>
</dbReference>
<dbReference type="InterPro" id="IPR018303">
    <property type="entry name" value="ATPase_P-typ_P_site"/>
</dbReference>
<dbReference type="InterPro" id="IPR036412">
    <property type="entry name" value="HAD-like_sf"/>
</dbReference>
<dbReference type="Gene3D" id="1.20.1110.10">
    <property type="entry name" value="Calcium-transporting ATPase, transmembrane domain"/>
    <property type="match status" value="1"/>
</dbReference>
<dbReference type="GO" id="GO:0036376">
    <property type="term" value="P:sodium ion export across plasma membrane"/>
    <property type="evidence" value="ECO:0007669"/>
    <property type="project" value="TreeGrafter"/>
</dbReference>
<feature type="transmembrane region" description="Helical" evidence="11">
    <location>
        <begin position="884"/>
        <end position="903"/>
    </location>
</feature>
<dbReference type="NCBIfam" id="TIGR01494">
    <property type="entry name" value="ATPase_P-type"/>
    <property type="match status" value="2"/>
</dbReference>
<dbReference type="InterPro" id="IPR050510">
    <property type="entry name" value="Cation_transp_ATPase_P-type"/>
</dbReference>
<feature type="transmembrane region" description="Helical" evidence="11">
    <location>
        <begin position="287"/>
        <end position="307"/>
    </location>
</feature>
<dbReference type="GO" id="GO:0016887">
    <property type="term" value="F:ATP hydrolysis activity"/>
    <property type="evidence" value="ECO:0007669"/>
    <property type="project" value="InterPro"/>
</dbReference>
<feature type="transmembrane region" description="Helical" evidence="11">
    <location>
        <begin position="93"/>
        <end position="112"/>
    </location>
</feature>
<evidence type="ECO:0000256" key="8">
    <source>
        <dbReference type="ARBA" id="ARBA00022967"/>
    </source>
</evidence>
<evidence type="ECO:0000256" key="4">
    <source>
        <dbReference type="ARBA" id="ARBA00022692"/>
    </source>
</evidence>
<sequence length="907" mass="98746">MQKTTLETPTVERNAVGSKNVEQVCDALDVSLDQGLSDEEADQRREQYGANRLKEAQSRSTGQIFIEQFESGIVVMLVAAVVLSLAFGDFIEAAAIAVVIIVNGLIGFFTEVKAVRSMEALQELGSVETTVYRDGQARKISAEELVPGDIVLLDSGDMVTADLRLFEASKMQADESALTGESVPVNKQTEPIEEEVPLAEQANMVFKGTAITRGSGKGVVVSTGMNTELGKISSLVEEAEQEVTPLEKRLDTLGHKLIWVTIIVAALVGLSGAIAGKELFLMIETAIALAIAAIPEGLPIVATIALARGMRRMAKRNALMNKLSSVETLGATTIICTDKTGTLTENRMTVTRVVLDTGDIEVTGEALQLDGEFLSNDDPMNPHDHELLRQALELGVLCNNASLSEASDADETEPEAIGDPMEVALLVAGAKAEMRRQDLLEQQPEVREVAFESATKMMATYHEHDEGYRVAVKGAPEAVLDVCSHIRTEDGDRELAQEEREQWSQRNTQMAEEGLRLLAVATKIAQTTEEAPYQDLHLVGFLGLLDPPRSDVQEAIQLCQDAGIRVIMVTGDQIVTAKNVGQAVGLIEGNDTQATEGKALEELEDLSDEERQRLLDVAIFARVSPKQKLNLVDLYQQHGQIVAMTGDGVNDAPALEKADIGIAMGKHGTQVAREAADMILQDDAFSTIIEAVRYGRVIFGNIRKFVTYLLSGNAGEILIVGVATLFNAPLPILPLQILFLNFVADVFPALALGVGVGTQDVMHHPPRDPDEPVMTRRHWLVTVGYGVLIAAAVLTAYLLSYRWLGLESNRVVTISFLTLAIGRMWHVFNMREADSPVFKNDVTTNPWVWGALGLCFVLILSAIYLPGLSLVLRTVYPTFREWQLILGMSLVPLVIIQGIKIVVNWMR</sequence>
<dbReference type="SFLD" id="SFLDS00003">
    <property type="entry name" value="Haloacid_Dehalogenase"/>
    <property type="match status" value="1"/>
</dbReference>
<dbReference type="Gene3D" id="2.70.150.10">
    <property type="entry name" value="Calcium-transporting ATPase, cytoplasmic transduction domain A"/>
    <property type="match status" value="1"/>
</dbReference>
<dbReference type="GO" id="GO:0005886">
    <property type="term" value="C:plasma membrane"/>
    <property type="evidence" value="ECO:0007669"/>
    <property type="project" value="UniProtKB-SubCell"/>
</dbReference>
<evidence type="ECO:0000256" key="7">
    <source>
        <dbReference type="ARBA" id="ARBA00022840"/>
    </source>
</evidence>
<dbReference type="Proteomes" id="UP000649604">
    <property type="component" value="Unassembled WGS sequence"/>
</dbReference>
<comment type="similarity">
    <text evidence="2">Belongs to the cation transport ATPase (P-type) (TC 3.A.3) family. Type IIA subfamily.</text>
</comment>
<feature type="transmembrane region" description="Helical" evidence="11">
    <location>
        <begin position="69"/>
        <end position="87"/>
    </location>
</feature>
<dbReference type="InterPro" id="IPR044492">
    <property type="entry name" value="P_typ_ATPase_HD_dom"/>
</dbReference>
<evidence type="ECO:0000313" key="13">
    <source>
        <dbReference type="EMBL" id="MBD3325762.1"/>
    </source>
</evidence>
<comment type="subcellular location">
    <subcellularLocation>
        <location evidence="1">Cell membrane</location>
        <topology evidence="1">Multi-pass membrane protein</topology>
    </subcellularLocation>
</comment>
<evidence type="ECO:0000256" key="11">
    <source>
        <dbReference type="SAM" id="Phobius"/>
    </source>
</evidence>